<dbReference type="SUPFAM" id="SSF55729">
    <property type="entry name" value="Acyl-CoA N-acyltransferases (Nat)"/>
    <property type="match status" value="1"/>
</dbReference>
<dbReference type="EMBL" id="BMXP01000004">
    <property type="protein sequence ID" value="GGW86943.1"/>
    <property type="molecule type" value="Genomic_DNA"/>
</dbReference>
<gene>
    <name evidence="2" type="ORF">GCM10007391_20910</name>
</gene>
<dbReference type="AlphaFoldDB" id="A0A918MYX8"/>
<accession>A0A918MYX8</accession>
<dbReference type="RefSeq" id="WP_189406207.1">
    <property type="nucleotide sequence ID" value="NZ_BMXP01000004.1"/>
</dbReference>
<sequence>MSSHDVNWSIISEIEDLQALWEKWDTLLANTPLDQLFNSSDWLINWIASYWEQHWQLSVHTAWSNKELVAIIPLYHQSDTTERKSAVSYPLGQGEPEHMEVASEYLDIIVSPTWYSVLKEDIYRRIQRNSNVLKWRAAMKGAYILDLLQGTEHISSPATRYLTENKKFELSMLSKNTRAQHNRALNKLKKNYQYSFRWVAPDEAFTIFDILSELHTQRWQSIGKTGAFTDNAFLTFHRQFIQHRHCAFSVLEVEGKIIAINYYFTKKGILYFYQSGWNNKDFQHLSPGLLLHCWSIKNTEHETYDFMMGAAKHSYKSKLSTSMLPMVSIEAALSMPYTLKFKFKKTAKKARHYLQQFMR</sequence>
<organism evidence="2 3">
    <name type="scientific">Alteromonas halophila</name>
    <dbReference type="NCBI Taxonomy" id="516698"/>
    <lineage>
        <taxon>Bacteria</taxon>
        <taxon>Pseudomonadati</taxon>
        <taxon>Pseudomonadota</taxon>
        <taxon>Gammaproteobacteria</taxon>
        <taxon>Alteromonadales</taxon>
        <taxon>Alteromonadaceae</taxon>
        <taxon>Alteromonas/Salinimonas group</taxon>
        <taxon>Alteromonas</taxon>
    </lineage>
</organism>
<comment type="caution">
    <text evidence="2">The sequence shown here is derived from an EMBL/GenBank/DDBJ whole genome shotgun (WGS) entry which is preliminary data.</text>
</comment>
<proteinExistence type="predicted"/>
<evidence type="ECO:0000313" key="3">
    <source>
        <dbReference type="Proteomes" id="UP000631300"/>
    </source>
</evidence>
<dbReference type="Gene3D" id="3.40.630.30">
    <property type="match status" value="1"/>
</dbReference>
<dbReference type="InterPro" id="IPR016181">
    <property type="entry name" value="Acyl_CoA_acyltransferase"/>
</dbReference>
<reference evidence="2" key="1">
    <citation type="journal article" date="2014" name="Int. J. Syst. Evol. Microbiol.">
        <title>Complete genome sequence of Corynebacterium casei LMG S-19264T (=DSM 44701T), isolated from a smear-ripened cheese.</title>
        <authorList>
            <consortium name="US DOE Joint Genome Institute (JGI-PGF)"/>
            <person name="Walter F."/>
            <person name="Albersmeier A."/>
            <person name="Kalinowski J."/>
            <person name="Ruckert C."/>
        </authorList>
    </citation>
    <scope>NUCLEOTIDE SEQUENCE</scope>
    <source>
        <strain evidence="2">KCTC 22164</strain>
    </source>
</reference>
<reference evidence="2" key="2">
    <citation type="submission" date="2020-09" db="EMBL/GenBank/DDBJ databases">
        <authorList>
            <person name="Sun Q."/>
            <person name="Kim S."/>
        </authorList>
    </citation>
    <scope>NUCLEOTIDE SEQUENCE</scope>
    <source>
        <strain evidence="2">KCTC 22164</strain>
    </source>
</reference>
<keyword evidence="3" id="KW-1185">Reference proteome</keyword>
<dbReference type="InterPro" id="IPR038740">
    <property type="entry name" value="BioF2-like_GNAT_dom"/>
</dbReference>
<protein>
    <recommendedName>
        <fullName evidence="1">BioF2-like acetyltransferase domain-containing protein</fullName>
    </recommendedName>
</protein>
<evidence type="ECO:0000259" key="1">
    <source>
        <dbReference type="Pfam" id="PF13480"/>
    </source>
</evidence>
<dbReference type="Pfam" id="PF13480">
    <property type="entry name" value="Acetyltransf_6"/>
    <property type="match status" value="1"/>
</dbReference>
<dbReference type="Proteomes" id="UP000631300">
    <property type="component" value="Unassembled WGS sequence"/>
</dbReference>
<evidence type="ECO:0000313" key="2">
    <source>
        <dbReference type="EMBL" id="GGW86943.1"/>
    </source>
</evidence>
<feature type="domain" description="BioF2-like acetyltransferase" evidence="1">
    <location>
        <begin position="175"/>
        <end position="316"/>
    </location>
</feature>
<name>A0A918MYX8_9ALTE</name>